<evidence type="ECO:0000256" key="1">
    <source>
        <dbReference type="ARBA" id="ARBA00022676"/>
    </source>
</evidence>
<comment type="caution">
    <text evidence="4">The sequence shown here is derived from an EMBL/GenBank/DDBJ whole genome shotgun (WGS) entry which is preliminary data.</text>
</comment>
<gene>
    <name evidence="4" type="ORF">PSALAMII_LOCUS10812</name>
</gene>
<proteinExistence type="predicted"/>
<evidence type="ECO:0000313" key="5">
    <source>
        <dbReference type="Proteomes" id="UP001152649"/>
    </source>
</evidence>
<evidence type="ECO:0000313" key="4">
    <source>
        <dbReference type="EMBL" id="CAG8428493.1"/>
    </source>
</evidence>
<dbReference type="PANTHER" id="PTHR48043:SF151">
    <property type="entry name" value="GLYCOSYLTRANSFERASE FAMILY 1 PROTEIN"/>
    <property type="match status" value="1"/>
</dbReference>
<keyword evidence="2" id="KW-0808">Transferase</keyword>
<dbReference type="AlphaFoldDB" id="A0A9W4JZM0"/>
<dbReference type="InterPro" id="IPR002213">
    <property type="entry name" value="UDP_glucos_trans"/>
</dbReference>
<dbReference type="GO" id="GO:0008194">
    <property type="term" value="F:UDP-glycosyltransferase activity"/>
    <property type="evidence" value="ECO:0007669"/>
    <property type="project" value="InterPro"/>
</dbReference>
<dbReference type="GO" id="GO:0016758">
    <property type="term" value="F:hexosyltransferase activity"/>
    <property type="evidence" value="ECO:0007669"/>
    <property type="project" value="UniProtKB-ARBA"/>
</dbReference>
<reference evidence="4" key="1">
    <citation type="submission" date="2021-07" db="EMBL/GenBank/DDBJ databases">
        <authorList>
            <person name="Branca A.L. A."/>
        </authorList>
    </citation>
    <scope>NUCLEOTIDE SEQUENCE</scope>
</reference>
<dbReference type="Gene3D" id="3.40.50.2000">
    <property type="entry name" value="Glycogen Phosphorylase B"/>
    <property type="match status" value="2"/>
</dbReference>
<protein>
    <recommendedName>
        <fullName evidence="3">Erythromycin biosynthesis protein CIII-like C-terminal domain-containing protein</fullName>
    </recommendedName>
</protein>
<dbReference type="EMBL" id="CAJVPG010000455">
    <property type="protein sequence ID" value="CAG8428493.1"/>
    <property type="molecule type" value="Genomic_DNA"/>
</dbReference>
<organism evidence="4 5">
    <name type="scientific">Penicillium salamii</name>
    <dbReference type="NCBI Taxonomy" id="1612424"/>
    <lineage>
        <taxon>Eukaryota</taxon>
        <taxon>Fungi</taxon>
        <taxon>Dikarya</taxon>
        <taxon>Ascomycota</taxon>
        <taxon>Pezizomycotina</taxon>
        <taxon>Eurotiomycetes</taxon>
        <taxon>Eurotiomycetidae</taxon>
        <taxon>Eurotiales</taxon>
        <taxon>Aspergillaceae</taxon>
        <taxon>Penicillium</taxon>
    </lineage>
</organism>
<feature type="domain" description="Erythromycin biosynthesis protein CIII-like C-terminal" evidence="3">
    <location>
        <begin position="336"/>
        <end position="431"/>
    </location>
</feature>
<dbReference type="Pfam" id="PF06722">
    <property type="entry name" value="EryCIII-like_C"/>
    <property type="match status" value="1"/>
</dbReference>
<evidence type="ECO:0000256" key="2">
    <source>
        <dbReference type="ARBA" id="ARBA00022679"/>
    </source>
</evidence>
<dbReference type="SUPFAM" id="SSF53756">
    <property type="entry name" value="UDP-Glycosyltransferase/glycogen phosphorylase"/>
    <property type="match status" value="1"/>
</dbReference>
<dbReference type="OrthoDB" id="3029470at2759"/>
<dbReference type="PANTHER" id="PTHR48043">
    <property type="entry name" value="EG:EG0003.4 PROTEIN-RELATED"/>
    <property type="match status" value="1"/>
</dbReference>
<dbReference type="CDD" id="cd03784">
    <property type="entry name" value="GT1_Gtf-like"/>
    <property type="match status" value="1"/>
</dbReference>
<evidence type="ECO:0000259" key="3">
    <source>
        <dbReference type="Pfam" id="PF06722"/>
    </source>
</evidence>
<keyword evidence="5" id="KW-1185">Reference proteome</keyword>
<sequence>MHIAFLSNPASGQVNVQMATATQLVSEGHSVTFLSADSCAKKIGQLRDALPPFQQDLIGFIGLGTSHNVSDYTNFFKDRMHLMRSPPGDPSSLELCIDAALGPVEDFADTAMMVADKLNALDPNIICVDALTPSLITGVRLTKRKYILTIPCSPGTSALPGPFEPHMMASNRDGSLSTFIENVYLNFREYYYSVTQPDCVAKRDILIKRFKLQSYGVAQDTALLPPHWEDDNCVAGIHFNTLGLLDCPRQSSKIVFVGAGVSVETSSTFCPELAWMDEAMLHGDDVIYMNMGSMFIWKRHEFWNCIAGFEAAYKQRGGRVRFLFKINFPIDSPEHNFSTEELPSYIRLTNWIDNQHAIYSHPALKVFIHHGGGNSFNEAVYFGVPQLILSQWLDTHEYATYAEKFKLGLRSDRPPHVEARDIEVKLLKMLGPSWPEYKANCRSWAIRSQISGGTASAAKIIVSHAESSRLIQDGILTPPFTPVESPVLEKDAESLQDIAICS</sequence>
<dbReference type="InterPro" id="IPR050271">
    <property type="entry name" value="UDP-glycosyltransferase"/>
</dbReference>
<name>A0A9W4JZM0_9EURO</name>
<dbReference type="Proteomes" id="UP001152649">
    <property type="component" value="Unassembled WGS sequence"/>
</dbReference>
<dbReference type="InterPro" id="IPR010610">
    <property type="entry name" value="EryCIII-like_C"/>
</dbReference>
<accession>A0A9W4JZM0</accession>
<keyword evidence="1" id="KW-0328">Glycosyltransferase</keyword>